<evidence type="ECO:0000256" key="2">
    <source>
        <dbReference type="ARBA" id="ARBA00004829"/>
    </source>
</evidence>
<comment type="subcellular location">
    <subcellularLocation>
        <location evidence="1">Plastid</location>
    </subcellularLocation>
</comment>
<dbReference type="PANTHER" id="PTHR39757">
    <property type="match status" value="1"/>
</dbReference>
<dbReference type="EMBL" id="JN979374">
    <property type="protein sequence ID" value="AFR11776.1"/>
    <property type="molecule type" value="mRNA"/>
</dbReference>
<dbReference type="SUPFAM" id="SSF51905">
    <property type="entry name" value="FAD/NAD(P)-binding domain"/>
    <property type="match status" value="1"/>
</dbReference>
<dbReference type="GO" id="GO:0009536">
    <property type="term" value="C:plastid"/>
    <property type="evidence" value="ECO:0007669"/>
    <property type="project" value="UniProtKB-SubCell"/>
</dbReference>
<protein>
    <submittedName>
        <fullName evidence="9">Lycopene epsilon cyclase</fullName>
    </submittedName>
</protein>
<dbReference type="PANTHER" id="PTHR39757:SF3">
    <property type="entry name" value="LYCOPENE EPSILON CYCLASE, CHLOROPLASTIC"/>
    <property type="match status" value="1"/>
</dbReference>
<comment type="pathway">
    <text evidence="2">Carotenoid biosynthesis.</text>
</comment>
<keyword evidence="6" id="KW-0809">Transit peptide</keyword>
<keyword evidence="8" id="KW-1133">Transmembrane helix</keyword>
<evidence type="ECO:0000256" key="3">
    <source>
        <dbReference type="ARBA" id="ARBA00006599"/>
    </source>
</evidence>
<organism evidence="9">
    <name type="scientific">Fragaria ananassa</name>
    <name type="common">Strawberry</name>
    <name type="synonym">Fragaria chiloensis x Fragaria virginiana</name>
    <dbReference type="NCBI Taxonomy" id="3747"/>
    <lineage>
        <taxon>Eukaryota</taxon>
        <taxon>Viridiplantae</taxon>
        <taxon>Streptophyta</taxon>
        <taxon>Embryophyta</taxon>
        <taxon>Tracheophyta</taxon>
        <taxon>Spermatophyta</taxon>
        <taxon>Magnoliopsida</taxon>
        <taxon>eudicotyledons</taxon>
        <taxon>Gunneridae</taxon>
        <taxon>Pentapetalae</taxon>
        <taxon>rosids</taxon>
        <taxon>fabids</taxon>
        <taxon>Rosales</taxon>
        <taxon>Rosaceae</taxon>
        <taxon>Rosoideae</taxon>
        <taxon>Potentilleae</taxon>
        <taxon>Fragariinae</taxon>
        <taxon>Fragaria</taxon>
    </lineage>
</organism>
<evidence type="ECO:0000313" key="9">
    <source>
        <dbReference type="EMBL" id="AFR11776.1"/>
    </source>
</evidence>
<evidence type="ECO:0000256" key="4">
    <source>
        <dbReference type="ARBA" id="ARBA00022640"/>
    </source>
</evidence>
<evidence type="ECO:0000256" key="7">
    <source>
        <dbReference type="ARBA" id="ARBA00023235"/>
    </source>
</evidence>
<keyword evidence="8" id="KW-0472">Membrane</keyword>
<evidence type="ECO:0000256" key="6">
    <source>
        <dbReference type="ARBA" id="ARBA00022946"/>
    </source>
</evidence>
<dbReference type="NCBIfam" id="TIGR01790">
    <property type="entry name" value="carotene-cycl"/>
    <property type="match status" value="1"/>
</dbReference>
<dbReference type="GO" id="GO:0016705">
    <property type="term" value="F:oxidoreductase activity, acting on paired donors, with incorporation or reduction of molecular oxygen"/>
    <property type="evidence" value="ECO:0007669"/>
    <property type="project" value="InterPro"/>
</dbReference>
<dbReference type="GO" id="GO:0009975">
    <property type="term" value="F:cyclase activity"/>
    <property type="evidence" value="ECO:0007669"/>
    <property type="project" value="UniProtKB-ARBA"/>
</dbReference>
<comment type="similarity">
    <text evidence="3">Belongs to the lycopene cyclase family.</text>
</comment>
<feature type="transmembrane region" description="Helical" evidence="8">
    <location>
        <begin position="482"/>
        <end position="506"/>
    </location>
</feature>
<dbReference type="GO" id="GO:0016117">
    <property type="term" value="P:carotenoid biosynthetic process"/>
    <property type="evidence" value="ECO:0007669"/>
    <property type="project" value="UniProtKB-KW"/>
</dbReference>
<proteinExistence type="evidence at transcript level"/>
<evidence type="ECO:0000256" key="1">
    <source>
        <dbReference type="ARBA" id="ARBA00004474"/>
    </source>
</evidence>
<dbReference type="InterPro" id="IPR036188">
    <property type="entry name" value="FAD/NAD-bd_sf"/>
</dbReference>
<keyword evidence="4" id="KW-0934">Plastid</keyword>
<dbReference type="InterPro" id="IPR010108">
    <property type="entry name" value="Lycopene_cyclase_b/e"/>
</dbReference>
<accession>R4ILB8</accession>
<dbReference type="Gene3D" id="3.50.50.60">
    <property type="entry name" value="FAD/NAD(P)-binding domain"/>
    <property type="match status" value="1"/>
</dbReference>
<name>R4ILB8_FRAAN</name>
<evidence type="ECO:0000256" key="5">
    <source>
        <dbReference type="ARBA" id="ARBA00022746"/>
    </source>
</evidence>
<dbReference type="Pfam" id="PF05834">
    <property type="entry name" value="Lycopene_cycl"/>
    <property type="match status" value="1"/>
</dbReference>
<feature type="transmembrane region" description="Helical" evidence="8">
    <location>
        <begin position="452"/>
        <end position="476"/>
    </location>
</feature>
<reference evidence="9" key="1">
    <citation type="submission" date="2011-11" db="EMBL/GenBank/DDBJ databases">
        <authorList>
            <person name="Zhu H."/>
        </authorList>
    </citation>
    <scope>NUCLEOTIDE SEQUENCE</scope>
</reference>
<evidence type="ECO:0000256" key="8">
    <source>
        <dbReference type="SAM" id="Phobius"/>
    </source>
</evidence>
<sequence length="544" mass="60431">MDCVGIGARNFTAMTVSFCPAGTRGLIPSFKKEPSFFRYGAFCSNKHSLLQVRASTAGSESCVGVAVKEEFADEEDYVKGGGSELLFVQMQRNKIMEKQSKLADKLRPIGDDILDLVVIGCGPAGLALAAESAKLGLKVGLVGPDLPFTNNYGVWEDEFKDLGLEGCIEHVWQDTIVYLDDESEPIMFGRAYGRVCRDLLHEELSRRCVESGVSYLCSRVESIVEGSNGHSLIACEHGINISSRLATVASGAASGKLLQYEVGGPKVCVQTAYGVEVEVENYPYDPNLMVFMDYRDYTKQKVPCLEAEYPTFLYAMAMSPTKIFFEETCLASKDAMPFDLLKKKLFARLNTLGIRIVKTYEEEWSWIPVGGSLPNTEQKNLAFGAAASMVHPATGYSVVRSLSEAPKYATVIAKILKQDHSNASLSRQISNQNISMQAWNTLWPQERKRQRAFFLFGLALLVQMDIEGMRTFFATFFRLPTWMWQGFLGSSLSSVDLMLFALYMFVIAPNSLRSRLVKHLLSDPTGATMLKTYLTVNMNSFPRT</sequence>
<keyword evidence="7" id="KW-0413">Isomerase</keyword>
<keyword evidence="5" id="KW-0125">Carotenoid biosynthesis</keyword>
<keyword evidence="8" id="KW-0812">Transmembrane</keyword>
<dbReference type="GO" id="GO:0016860">
    <property type="term" value="F:intramolecular oxidoreductase activity"/>
    <property type="evidence" value="ECO:0007669"/>
    <property type="project" value="UniProtKB-ARBA"/>
</dbReference>
<dbReference type="FunFam" id="3.50.50.60:FF:000101">
    <property type="entry name" value="lycopene epsilon cyclase, chloroplastic"/>
    <property type="match status" value="1"/>
</dbReference>
<dbReference type="AlphaFoldDB" id="R4ILB8"/>